<accession>A0A565B3M8</accession>
<dbReference type="InterPro" id="IPR036955">
    <property type="entry name" value="AP2/ERF_dom_sf"/>
</dbReference>
<keyword evidence="6" id="KW-0804">Transcription</keyword>
<keyword evidence="5" id="KW-0010">Activator</keyword>
<dbReference type="InterPro" id="IPR016177">
    <property type="entry name" value="DNA-bd_dom_sf"/>
</dbReference>
<reference evidence="11" key="1">
    <citation type="submission" date="2019-07" db="EMBL/GenBank/DDBJ databases">
        <authorList>
            <person name="Dittberner H."/>
        </authorList>
    </citation>
    <scope>NUCLEOTIDE SEQUENCE [LARGE SCALE GENOMIC DNA]</scope>
</reference>
<sequence length="345" mass="38201">MESAMNLYSSRTFQPQSSNSFGGGELMEALTPFIKSVSDSPSASASAFLHPATSAFSLPPPFPGYYPEVDSPPFLTQYGSDLQQTGSLIGLNNLSSSQIHQIQSQIHHQNHLLPQTHHQNHNNSFSNLLSPKPLLMKQTGVPGSCLSYGSGVPPKPTKLYRGVRQRHWGKWVAEIRLPRNRTRLWLGTFDTAEEAALAYDKAAYKLRGDFARLNFPNLRHNGSHVGGDFGEYKPLHSSVDAKLEAICQSMAETQKQEKPTKKRASTKKKTEFVPSPEKVKTEENENSNLTSIAGSPPVTECVESAGSSPLSDLTFADTEEQPQWNETFSLEKYPSYEIDWDSILS</sequence>
<evidence type="ECO:0000259" key="10">
    <source>
        <dbReference type="PROSITE" id="PS51032"/>
    </source>
</evidence>
<comment type="similarity">
    <text evidence="8">Belongs to the AP2/ERF transcription factor family. ERF subfamily.</text>
</comment>
<dbReference type="AlphaFoldDB" id="A0A565B3M8"/>
<dbReference type="Pfam" id="PF00847">
    <property type="entry name" value="AP2"/>
    <property type="match status" value="1"/>
</dbReference>
<keyword evidence="12" id="KW-1185">Reference proteome</keyword>
<dbReference type="EMBL" id="CABITT030000002">
    <property type="protein sequence ID" value="VVA95694.1"/>
    <property type="molecule type" value="Genomic_DNA"/>
</dbReference>
<organism evidence="11 12">
    <name type="scientific">Arabis nemorensis</name>
    <dbReference type="NCBI Taxonomy" id="586526"/>
    <lineage>
        <taxon>Eukaryota</taxon>
        <taxon>Viridiplantae</taxon>
        <taxon>Streptophyta</taxon>
        <taxon>Embryophyta</taxon>
        <taxon>Tracheophyta</taxon>
        <taxon>Spermatophyta</taxon>
        <taxon>Magnoliopsida</taxon>
        <taxon>eudicotyledons</taxon>
        <taxon>Gunneridae</taxon>
        <taxon>Pentapetalae</taxon>
        <taxon>rosids</taxon>
        <taxon>malvids</taxon>
        <taxon>Brassicales</taxon>
        <taxon>Brassicaceae</taxon>
        <taxon>Arabideae</taxon>
        <taxon>Arabis</taxon>
    </lineage>
</organism>
<evidence type="ECO:0000256" key="3">
    <source>
        <dbReference type="ARBA" id="ARBA00023015"/>
    </source>
</evidence>
<dbReference type="SUPFAM" id="SSF54171">
    <property type="entry name" value="DNA-binding domain"/>
    <property type="match status" value="1"/>
</dbReference>
<dbReference type="GO" id="GO:0000976">
    <property type="term" value="F:transcription cis-regulatory region binding"/>
    <property type="evidence" value="ECO:0007669"/>
    <property type="project" value="UniProtKB-ARBA"/>
</dbReference>
<keyword evidence="7" id="KW-0539">Nucleus</keyword>
<keyword evidence="2" id="KW-0936">Ethylene signaling pathway</keyword>
<evidence type="ECO:0000256" key="7">
    <source>
        <dbReference type="ARBA" id="ARBA00023242"/>
    </source>
</evidence>
<feature type="domain" description="AP2/ERF" evidence="10">
    <location>
        <begin position="159"/>
        <end position="216"/>
    </location>
</feature>
<dbReference type="CDD" id="cd00018">
    <property type="entry name" value="AP2"/>
    <property type="match status" value="1"/>
</dbReference>
<evidence type="ECO:0000256" key="8">
    <source>
        <dbReference type="ARBA" id="ARBA00024343"/>
    </source>
</evidence>
<evidence type="ECO:0000256" key="9">
    <source>
        <dbReference type="SAM" id="MobiDB-lite"/>
    </source>
</evidence>
<dbReference type="PRINTS" id="PR00367">
    <property type="entry name" value="ETHRSPELEMNT"/>
</dbReference>
<evidence type="ECO:0000256" key="5">
    <source>
        <dbReference type="ARBA" id="ARBA00023159"/>
    </source>
</evidence>
<keyword evidence="3" id="KW-0805">Transcription regulation</keyword>
<dbReference type="GO" id="GO:0009873">
    <property type="term" value="P:ethylene-activated signaling pathway"/>
    <property type="evidence" value="ECO:0007669"/>
    <property type="project" value="UniProtKB-KW"/>
</dbReference>
<proteinExistence type="inferred from homology"/>
<comment type="caution">
    <text evidence="11">The sequence shown here is derived from an EMBL/GenBank/DDBJ whole genome shotgun (WGS) entry which is preliminary data.</text>
</comment>
<evidence type="ECO:0000313" key="12">
    <source>
        <dbReference type="Proteomes" id="UP000489600"/>
    </source>
</evidence>
<evidence type="ECO:0000313" key="11">
    <source>
        <dbReference type="EMBL" id="VVA95694.1"/>
    </source>
</evidence>
<evidence type="ECO:0000256" key="1">
    <source>
        <dbReference type="ARBA" id="ARBA00004123"/>
    </source>
</evidence>
<dbReference type="OrthoDB" id="663856at2759"/>
<dbReference type="SMART" id="SM00380">
    <property type="entry name" value="AP2"/>
    <property type="match status" value="1"/>
</dbReference>
<dbReference type="PANTHER" id="PTHR31657">
    <property type="entry name" value="ETHYLENE-RESPONSIVE TRANSCRIPTION FACTOR ERF061"/>
    <property type="match status" value="1"/>
</dbReference>
<dbReference type="GO" id="GO:0003700">
    <property type="term" value="F:DNA-binding transcription factor activity"/>
    <property type="evidence" value="ECO:0007669"/>
    <property type="project" value="InterPro"/>
</dbReference>
<keyword evidence="4" id="KW-0238">DNA-binding</keyword>
<evidence type="ECO:0000256" key="2">
    <source>
        <dbReference type="ARBA" id="ARBA00022745"/>
    </source>
</evidence>
<feature type="region of interest" description="Disordered" evidence="9">
    <location>
        <begin position="1"/>
        <end position="20"/>
    </location>
</feature>
<dbReference type="InterPro" id="IPR051758">
    <property type="entry name" value="ERF/AP2-like"/>
</dbReference>
<dbReference type="FunFam" id="3.30.730.10:FF:000001">
    <property type="entry name" value="Ethylene-responsive transcription factor 2"/>
    <property type="match status" value="1"/>
</dbReference>
<feature type="region of interest" description="Disordered" evidence="9">
    <location>
        <begin position="251"/>
        <end position="313"/>
    </location>
</feature>
<gene>
    <name evidence="11" type="ORF">ANE_LOCUS6139</name>
</gene>
<name>A0A565B3M8_9BRAS</name>
<dbReference type="PANTHER" id="PTHR31657:SF89">
    <property type="entry name" value="ETHYLENE-RESPONSIVE TRANSCRIPTION FACTOR RAP2-4"/>
    <property type="match status" value="1"/>
</dbReference>
<protein>
    <recommendedName>
        <fullName evidence="10">AP2/ERF domain-containing protein</fullName>
    </recommendedName>
</protein>
<evidence type="ECO:0000256" key="6">
    <source>
        <dbReference type="ARBA" id="ARBA00023163"/>
    </source>
</evidence>
<comment type="subcellular location">
    <subcellularLocation>
        <location evidence="1">Nucleus</location>
    </subcellularLocation>
</comment>
<dbReference type="PROSITE" id="PS51032">
    <property type="entry name" value="AP2_ERF"/>
    <property type="match status" value="1"/>
</dbReference>
<dbReference type="Proteomes" id="UP000489600">
    <property type="component" value="Unassembled WGS sequence"/>
</dbReference>
<evidence type="ECO:0000256" key="4">
    <source>
        <dbReference type="ARBA" id="ARBA00023125"/>
    </source>
</evidence>
<dbReference type="GO" id="GO:0005634">
    <property type="term" value="C:nucleus"/>
    <property type="evidence" value="ECO:0007669"/>
    <property type="project" value="UniProtKB-SubCell"/>
</dbReference>
<dbReference type="Gene3D" id="3.30.730.10">
    <property type="entry name" value="AP2/ERF domain"/>
    <property type="match status" value="1"/>
</dbReference>
<dbReference type="InterPro" id="IPR001471">
    <property type="entry name" value="AP2/ERF_dom"/>
</dbReference>